<sequence>MPKNYMRVIGTHKPVAIILPNYNMPEAADALGDYIEKFIKYPHKLIVIDNGSDITPPSKYTSIKVSENLQTTAGWLLGLSVADYLEIKHSLKFFAYWILITSTSFPNGKADILSPLVKFLVKNPKAVAIAHSLTKDSTTGWKHLYDRGTGKPRRTWMLDNISTLYRADWFNKIGRFDPKMYMAWGSDLETSYIARSQGKSLWVYDGICAKKVTDTAYKMNRMHLSSRKRRSLATKNMEEVMIFKYGENWNKIMRNKYVYPKWR</sequence>
<proteinExistence type="predicted"/>
<comment type="caution">
    <text evidence="1">The sequence shown here is derived from an EMBL/GenBank/DDBJ whole genome shotgun (WGS) entry which is preliminary data.</text>
</comment>
<protein>
    <recommendedName>
        <fullName evidence="3">Glycosyltransferase 2-like domain-containing protein</fullName>
    </recommendedName>
</protein>
<organism evidence="1 2">
    <name type="scientific">Candidatus Woesebacteria bacterium RIFCSPLOWO2_01_FULL_39_14</name>
    <dbReference type="NCBI Taxonomy" id="1802518"/>
    <lineage>
        <taxon>Bacteria</taxon>
        <taxon>Candidatus Woeseibacteriota</taxon>
    </lineage>
</organism>
<dbReference type="EMBL" id="MGHE01000032">
    <property type="protein sequence ID" value="OGM62394.1"/>
    <property type="molecule type" value="Genomic_DNA"/>
</dbReference>
<evidence type="ECO:0000313" key="2">
    <source>
        <dbReference type="Proteomes" id="UP000177060"/>
    </source>
</evidence>
<evidence type="ECO:0000313" key="1">
    <source>
        <dbReference type="EMBL" id="OGM62394.1"/>
    </source>
</evidence>
<dbReference type="Gene3D" id="3.90.550.10">
    <property type="entry name" value="Spore Coat Polysaccharide Biosynthesis Protein SpsA, Chain A"/>
    <property type="match status" value="1"/>
</dbReference>
<reference evidence="1 2" key="1">
    <citation type="journal article" date="2016" name="Nat. Commun.">
        <title>Thousands of microbial genomes shed light on interconnected biogeochemical processes in an aquifer system.</title>
        <authorList>
            <person name="Anantharaman K."/>
            <person name="Brown C.T."/>
            <person name="Hug L.A."/>
            <person name="Sharon I."/>
            <person name="Castelle C.J."/>
            <person name="Probst A.J."/>
            <person name="Thomas B.C."/>
            <person name="Singh A."/>
            <person name="Wilkins M.J."/>
            <person name="Karaoz U."/>
            <person name="Brodie E.L."/>
            <person name="Williams K.H."/>
            <person name="Hubbard S.S."/>
            <person name="Banfield J.F."/>
        </authorList>
    </citation>
    <scope>NUCLEOTIDE SEQUENCE [LARGE SCALE GENOMIC DNA]</scope>
</reference>
<dbReference type="SUPFAM" id="SSF53448">
    <property type="entry name" value="Nucleotide-diphospho-sugar transferases"/>
    <property type="match status" value="1"/>
</dbReference>
<accession>A0A1F8BEB9</accession>
<name>A0A1F8BEB9_9BACT</name>
<dbReference type="AlphaFoldDB" id="A0A1F8BEB9"/>
<gene>
    <name evidence="1" type="ORF">A3A52_02725</name>
</gene>
<evidence type="ECO:0008006" key="3">
    <source>
        <dbReference type="Google" id="ProtNLM"/>
    </source>
</evidence>
<dbReference type="Proteomes" id="UP000177060">
    <property type="component" value="Unassembled WGS sequence"/>
</dbReference>
<dbReference type="InterPro" id="IPR029044">
    <property type="entry name" value="Nucleotide-diphossugar_trans"/>
</dbReference>